<dbReference type="InterPro" id="IPR009091">
    <property type="entry name" value="RCC1/BLIP-II"/>
</dbReference>
<reference evidence="1 2" key="1">
    <citation type="journal article" date="2019" name="Sci. Rep.">
        <title>Nanopore sequencing improves the draft genome of the human pathogenic amoeba Naegleria fowleri.</title>
        <authorList>
            <person name="Liechti N."/>
            <person name="Schurch N."/>
            <person name="Bruggmann R."/>
            <person name="Wittwer M."/>
        </authorList>
    </citation>
    <scope>NUCLEOTIDE SEQUENCE [LARGE SCALE GENOMIC DNA]</scope>
    <source>
        <strain evidence="1 2">ATCC 30894</strain>
    </source>
</reference>
<name>A0A6A5BTX5_NAEFO</name>
<dbReference type="VEuPathDB" id="AmoebaDB:FDP41_002496"/>
<dbReference type="AlphaFoldDB" id="A0A6A5BTX5"/>
<gene>
    <name evidence="1" type="ORF">FDP41_002496</name>
</gene>
<dbReference type="OrthoDB" id="10454529at2759"/>
<dbReference type="Gene3D" id="2.130.10.30">
    <property type="entry name" value="Regulator of chromosome condensation 1/beta-lactamase-inhibitor protein II"/>
    <property type="match status" value="1"/>
</dbReference>
<dbReference type="SUPFAM" id="SSF50985">
    <property type="entry name" value="RCC1/BLIP-II"/>
    <property type="match status" value="1"/>
</dbReference>
<keyword evidence="2" id="KW-1185">Reference proteome</keyword>
<protein>
    <submittedName>
        <fullName evidence="1">Uncharacterized protein</fullName>
    </submittedName>
</protein>
<sequence length="638" mass="72243">MGSKASRHKSTSNKKSLADHSCYYAVQTNSTTQHSFSVRFVEDEDEHTANNNSIKSTSSWMELFESTPAFILDCCSLRNDFTNSFENSEFKSYPSIRKVLSGSRHLFIWMEDDEEMSQTLVTRKTTTTTTCRMNAKDENDHFDDKVLIKVCHALFACGENEYAQCGCTFSISNTFSTIQKVDLNIPLSDCSHLPENDLQLLRKLRHHVWKLKNVYTTCNYSFFHIFVESENDYINKYELLIGSGWNNVGCCGVGDTSSTSVKRKIVLFHYDGKNSAFLPKHEQISLVSAGGCNSILVSWNSLTQSQQLYMCGETIEHIYGNNYTNHAPREVFSLHPLFMNQFILLKENQKQPSTTITTNSSQKRTIQKVHAAYGSSHFLLSDHSLLSFGYFALTTGQQRTTPHWIHSDHLNGESIKDFVAYESHFALLTYEGNIWVPTLNEEDSLYKKTLKVFEFGPGSISRICLSLNYDGVVVQCQDNNLYILSSRPSIDISVSSSLSSSSTTLVKRVKGFKKFTTNTATSNTTTIEESNSVHNYSEESPPYLSHLTMTSFLQRHPNVKSKKMLQQLSTLVLEGNAQVSIHGLHGLFLVFQVSQKKKRAKKQIVSEFVESVAVERGQFEYVCGCHDHMGVIIIETHE</sequence>
<organism evidence="1 2">
    <name type="scientific">Naegleria fowleri</name>
    <name type="common">Brain eating amoeba</name>
    <dbReference type="NCBI Taxonomy" id="5763"/>
    <lineage>
        <taxon>Eukaryota</taxon>
        <taxon>Discoba</taxon>
        <taxon>Heterolobosea</taxon>
        <taxon>Tetramitia</taxon>
        <taxon>Eutetramitia</taxon>
        <taxon>Vahlkampfiidae</taxon>
        <taxon>Naegleria</taxon>
    </lineage>
</organism>
<dbReference type="RefSeq" id="XP_044563389.1">
    <property type="nucleotide sequence ID" value="XM_044705696.1"/>
</dbReference>
<accession>A0A6A5BTX5</accession>
<dbReference type="EMBL" id="VFQX01000029">
    <property type="protein sequence ID" value="KAF0978676.1"/>
    <property type="molecule type" value="Genomic_DNA"/>
</dbReference>
<dbReference type="GeneID" id="68109714"/>
<evidence type="ECO:0000313" key="2">
    <source>
        <dbReference type="Proteomes" id="UP000444721"/>
    </source>
</evidence>
<evidence type="ECO:0000313" key="1">
    <source>
        <dbReference type="EMBL" id="KAF0978676.1"/>
    </source>
</evidence>
<proteinExistence type="predicted"/>
<dbReference type="VEuPathDB" id="AmoebaDB:NF0074540"/>
<dbReference type="Proteomes" id="UP000444721">
    <property type="component" value="Unassembled WGS sequence"/>
</dbReference>
<comment type="caution">
    <text evidence="1">The sequence shown here is derived from an EMBL/GenBank/DDBJ whole genome shotgun (WGS) entry which is preliminary data.</text>
</comment>
<dbReference type="VEuPathDB" id="AmoebaDB:NfTy_041250"/>
<dbReference type="OMA" id="WNNVGCC"/>